<dbReference type="OrthoDB" id="4898945at2759"/>
<dbReference type="InterPro" id="IPR036908">
    <property type="entry name" value="RlpA-like_sf"/>
</dbReference>
<accession>A0A3E2HKR0</accession>
<dbReference type="InterPro" id="IPR010829">
    <property type="entry name" value="Cerato-platanin"/>
</dbReference>
<name>A0A3E2HKR0_SCYLI</name>
<evidence type="ECO:0000313" key="5">
    <source>
        <dbReference type="EMBL" id="RFU33782.1"/>
    </source>
</evidence>
<dbReference type="SMR" id="A0A3E2HKR0"/>
<dbReference type="Proteomes" id="UP000258309">
    <property type="component" value="Unassembled WGS sequence"/>
</dbReference>
<feature type="non-terminal residue" evidence="5">
    <location>
        <position position="1"/>
    </location>
</feature>
<reference evidence="5 6" key="1">
    <citation type="submission" date="2018-05" db="EMBL/GenBank/DDBJ databases">
        <title>Draft genome sequence of Scytalidium lignicola DSM 105466, a ubiquitous saprotrophic fungus.</title>
        <authorList>
            <person name="Buettner E."/>
            <person name="Gebauer A.M."/>
            <person name="Hofrichter M."/>
            <person name="Liers C."/>
            <person name="Kellner H."/>
        </authorList>
    </citation>
    <scope>NUCLEOTIDE SEQUENCE [LARGE SCALE GENOMIC DNA]</scope>
    <source>
        <strain evidence="5 6">DSM 105466</strain>
    </source>
</reference>
<dbReference type="CDD" id="cd22778">
    <property type="entry name" value="DPBB_CEPL-like"/>
    <property type="match status" value="1"/>
</dbReference>
<keyword evidence="6" id="KW-1185">Reference proteome</keyword>
<proteinExistence type="inferred from homology"/>
<dbReference type="Gene3D" id="2.40.40.10">
    <property type="entry name" value="RlpA-like domain"/>
    <property type="match status" value="1"/>
</dbReference>
<dbReference type="GO" id="GO:0005576">
    <property type="term" value="C:extracellular region"/>
    <property type="evidence" value="ECO:0007669"/>
    <property type="project" value="UniProtKB-SubCell"/>
</dbReference>
<evidence type="ECO:0000256" key="3">
    <source>
        <dbReference type="ARBA" id="ARBA00022525"/>
    </source>
</evidence>
<dbReference type="Pfam" id="PF07249">
    <property type="entry name" value="Cerato-platanin"/>
    <property type="match status" value="1"/>
</dbReference>
<keyword evidence="4" id="KW-0732">Signal</keyword>
<dbReference type="SUPFAM" id="SSF50685">
    <property type="entry name" value="Barwin-like endoglucanases"/>
    <property type="match status" value="1"/>
</dbReference>
<dbReference type="OMA" id="QLNASAC"/>
<evidence type="ECO:0000256" key="2">
    <source>
        <dbReference type="ARBA" id="ARBA00010421"/>
    </source>
</evidence>
<comment type="similarity">
    <text evidence="2">Belongs to the cerato-platanin family.</text>
</comment>
<dbReference type="AlphaFoldDB" id="A0A3E2HKR0"/>
<comment type="caution">
    <text evidence="5">The sequence shown here is derived from an EMBL/GenBank/DDBJ whole genome shotgun (WGS) entry which is preliminary data.</text>
</comment>
<feature type="non-terminal residue" evidence="5">
    <location>
        <position position="138"/>
    </location>
</feature>
<comment type="subcellular location">
    <subcellularLocation>
        <location evidence="1">Secreted</location>
    </subcellularLocation>
</comment>
<evidence type="ECO:0000256" key="4">
    <source>
        <dbReference type="SAM" id="SignalP"/>
    </source>
</evidence>
<evidence type="ECO:0000313" key="6">
    <source>
        <dbReference type="Proteomes" id="UP000258309"/>
    </source>
</evidence>
<feature type="signal peptide" evidence="4">
    <location>
        <begin position="1"/>
        <end position="19"/>
    </location>
</feature>
<gene>
    <name evidence="5" type="ORF">B7463_g2544</name>
</gene>
<feature type="chain" id="PRO_5017829593" evidence="4">
    <location>
        <begin position="20"/>
        <end position="138"/>
    </location>
</feature>
<evidence type="ECO:0000256" key="1">
    <source>
        <dbReference type="ARBA" id="ARBA00004613"/>
    </source>
</evidence>
<organism evidence="5 6">
    <name type="scientific">Scytalidium lignicola</name>
    <name type="common">Hyphomycete</name>
    <dbReference type="NCBI Taxonomy" id="5539"/>
    <lineage>
        <taxon>Eukaryota</taxon>
        <taxon>Fungi</taxon>
        <taxon>Dikarya</taxon>
        <taxon>Ascomycota</taxon>
        <taxon>Pezizomycotina</taxon>
        <taxon>Leotiomycetes</taxon>
        <taxon>Leotiomycetes incertae sedis</taxon>
        <taxon>Scytalidium</taxon>
    </lineage>
</organism>
<keyword evidence="3" id="KW-0964">Secreted</keyword>
<dbReference type="EMBL" id="NCSJ02000030">
    <property type="protein sequence ID" value="RFU33782.1"/>
    <property type="molecule type" value="Genomic_DNA"/>
</dbReference>
<sequence length="138" mass="13979">MQFPSLIISGLSLLATASAISVSYDTGYDDASRSLTVVSCSDGSNGLITKGYSTQGSLPSFPNIGGASTVAGWNDPNCGSCYSLTYNGKSINVLAVDHAVAGFNIGLTAMNTLTGGQATQLGRIDADWAQVDASACGL</sequence>
<protein>
    <submittedName>
        <fullName evidence="5">Uncharacterized protein</fullName>
    </submittedName>
</protein>